<evidence type="ECO:0000259" key="14">
    <source>
        <dbReference type="PROSITE" id="PS51352"/>
    </source>
</evidence>
<dbReference type="NCBIfam" id="TIGR01126">
    <property type="entry name" value="pdi_dom"/>
    <property type="match status" value="2"/>
</dbReference>
<dbReference type="CDD" id="cd02995">
    <property type="entry name" value="PDI_a_PDI_a'_C"/>
    <property type="match status" value="1"/>
</dbReference>
<dbReference type="InterPro" id="IPR036249">
    <property type="entry name" value="Thioredoxin-like_sf"/>
</dbReference>
<comment type="catalytic activity">
    <reaction evidence="1 13">
        <text>Catalyzes the rearrangement of -S-S- bonds in proteins.</text>
        <dbReference type="EC" id="5.3.4.1"/>
    </reaction>
</comment>
<dbReference type="AlphaFoldDB" id="A0A2U1L2R7"/>
<dbReference type="EC" id="5.3.4.1" evidence="4 13"/>
<feature type="disulfide bond" description="Redox-active" evidence="11">
    <location>
        <begin position="68"/>
        <end position="71"/>
    </location>
</feature>
<dbReference type="GO" id="GO:0034976">
    <property type="term" value="P:response to endoplasmic reticulum stress"/>
    <property type="evidence" value="ECO:0007669"/>
    <property type="project" value="TreeGrafter"/>
</dbReference>
<keyword evidence="9 13" id="KW-0413">Isomerase</keyword>
<dbReference type="InterPro" id="IPR017937">
    <property type="entry name" value="Thioredoxin_CS"/>
</dbReference>
<dbReference type="GO" id="GO:0006457">
    <property type="term" value="P:protein folding"/>
    <property type="evidence" value="ECO:0007669"/>
    <property type="project" value="TreeGrafter"/>
</dbReference>
<comment type="subcellular location">
    <subcellularLocation>
        <location evidence="2">Endoplasmic reticulum lumen</location>
    </subcellularLocation>
</comment>
<dbReference type="InterPro" id="IPR005788">
    <property type="entry name" value="PDI_thioredoxin-like_dom"/>
</dbReference>
<dbReference type="PRINTS" id="PR00421">
    <property type="entry name" value="THIOREDOXIN"/>
</dbReference>
<gene>
    <name evidence="15" type="ORF">CTI12_AA437210</name>
</gene>
<dbReference type="FunFam" id="3.40.30.10:FF:000150">
    <property type="entry name" value="Protein disulfide-isomerase"/>
    <property type="match status" value="1"/>
</dbReference>
<dbReference type="EMBL" id="PKPP01011932">
    <property type="protein sequence ID" value="PWA43260.1"/>
    <property type="molecule type" value="Genomic_DNA"/>
</dbReference>
<dbReference type="FunFam" id="3.40.30.10:FF:000184">
    <property type="entry name" value="Protein disulfide-isomerase"/>
    <property type="match status" value="1"/>
</dbReference>
<dbReference type="PROSITE" id="PS51352">
    <property type="entry name" value="THIOREDOXIN_2"/>
    <property type="match status" value="2"/>
</dbReference>
<dbReference type="STRING" id="35608.A0A2U1L2R7"/>
<evidence type="ECO:0000256" key="2">
    <source>
        <dbReference type="ARBA" id="ARBA00004319"/>
    </source>
</evidence>
<dbReference type="InterPro" id="IPR013766">
    <property type="entry name" value="Thioredoxin_domain"/>
</dbReference>
<evidence type="ECO:0000256" key="13">
    <source>
        <dbReference type="RuleBase" id="RU361130"/>
    </source>
</evidence>
<dbReference type="CDD" id="cd02961">
    <property type="entry name" value="PDI_a_family"/>
    <property type="match status" value="1"/>
</dbReference>
<organism evidence="15 16">
    <name type="scientific">Artemisia annua</name>
    <name type="common">Sweet wormwood</name>
    <dbReference type="NCBI Taxonomy" id="35608"/>
    <lineage>
        <taxon>Eukaryota</taxon>
        <taxon>Viridiplantae</taxon>
        <taxon>Streptophyta</taxon>
        <taxon>Embryophyta</taxon>
        <taxon>Tracheophyta</taxon>
        <taxon>Spermatophyta</taxon>
        <taxon>Magnoliopsida</taxon>
        <taxon>eudicotyledons</taxon>
        <taxon>Gunneridae</taxon>
        <taxon>Pentapetalae</taxon>
        <taxon>asterids</taxon>
        <taxon>campanulids</taxon>
        <taxon>Asterales</taxon>
        <taxon>Asteraceae</taxon>
        <taxon>Asteroideae</taxon>
        <taxon>Anthemideae</taxon>
        <taxon>Artemisiinae</taxon>
        <taxon>Artemisia</taxon>
    </lineage>
</organism>
<evidence type="ECO:0000256" key="7">
    <source>
        <dbReference type="ARBA" id="ARBA00022824"/>
    </source>
</evidence>
<dbReference type="SUPFAM" id="SSF52833">
    <property type="entry name" value="Thioredoxin-like"/>
    <property type="match status" value="4"/>
</dbReference>
<keyword evidence="10 11" id="KW-0676">Redox-active center</keyword>
<dbReference type="Pfam" id="PF00085">
    <property type="entry name" value="Thioredoxin"/>
    <property type="match status" value="2"/>
</dbReference>
<evidence type="ECO:0000256" key="8">
    <source>
        <dbReference type="ARBA" id="ARBA00023157"/>
    </source>
</evidence>
<dbReference type="NCBIfam" id="TIGR01130">
    <property type="entry name" value="ER_PDI_fam"/>
    <property type="match status" value="1"/>
</dbReference>
<reference evidence="15 16" key="1">
    <citation type="journal article" date="2018" name="Mol. Plant">
        <title>The genome of Artemisia annua provides insight into the evolution of Asteraceae family and artemisinin biosynthesis.</title>
        <authorList>
            <person name="Shen Q."/>
            <person name="Zhang L."/>
            <person name="Liao Z."/>
            <person name="Wang S."/>
            <person name="Yan T."/>
            <person name="Shi P."/>
            <person name="Liu M."/>
            <person name="Fu X."/>
            <person name="Pan Q."/>
            <person name="Wang Y."/>
            <person name="Lv Z."/>
            <person name="Lu X."/>
            <person name="Zhang F."/>
            <person name="Jiang W."/>
            <person name="Ma Y."/>
            <person name="Chen M."/>
            <person name="Hao X."/>
            <person name="Li L."/>
            <person name="Tang Y."/>
            <person name="Lv G."/>
            <person name="Zhou Y."/>
            <person name="Sun X."/>
            <person name="Brodelius P.E."/>
            <person name="Rose J.K.C."/>
            <person name="Tang K."/>
        </authorList>
    </citation>
    <scope>NUCLEOTIDE SEQUENCE [LARGE SCALE GENOMIC DNA]</scope>
    <source>
        <strain evidence="16">cv. Huhao1</strain>
        <tissue evidence="15">Leaf</tissue>
    </source>
</reference>
<comment type="caution">
    <text evidence="15">The sequence shown here is derived from an EMBL/GenBank/DDBJ whole genome shotgun (WGS) entry which is preliminary data.</text>
</comment>
<dbReference type="PANTHER" id="PTHR18929:SF224">
    <property type="entry name" value="PROTEIN DISULFIDE-ISOMERASE"/>
    <property type="match status" value="1"/>
</dbReference>
<evidence type="ECO:0000256" key="3">
    <source>
        <dbReference type="ARBA" id="ARBA00006347"/>
    </source>
</evidence>
<dbReference type="Proteomes" id="UP000245207">
    <property type="component" value="Unassembled WGS sequence"/>
</dbReference>
<dbReference type="FunFam" id="3.40.30.10:FF:000152">
    <property type="entry name" value="Protein disulfide-isomerase"/>
    <property type="match status" value="1"/>
</dbReference>
<evidence type="ECO:0000256" key="4">
    <source>
        <dbReference type="ARBA" id="ARBA00012723"/>
    </source>
</evidence>
<keyword evidence="5 13" id="KW-0732">Signal</keyword>
<evidence type="ECO:0000256" key="12">
    <source>
        <dbReference type="RuleBase" id="RU004208"/>
    </source>
</evidence>
<keyword evidence="6" id="KW-0677">Repeat</keyword>
<dbReference type="CDD" id="cd02981">
    <property type="entry name" value="PDI_b_family"/>
    <property type="match status" value="1"/>
</dbReference>
<evidence type="ECO:0000256" key="9">
    <source>
        <dbReference type="ARBA" id="ARBA00023235"/>
    </source>
</evidence>
<feature type="domain" description="Thioredoxin" evidence="14">
    <location>
        <begin position="14"/>
        <end position="150"/>
    </location>
</feature>
<feature type="domain" description="Thioredoxin" evidence="14">
    <location>
        <begin position="364"/>
        <end position="492"/>
    </location>
</feature>
<keyword evidence="16" id="KW-1185">Reference proteome</keyword>
<dbReference type="PROSITE" id="PS00194">
    <property type="entry name" value="THIOREDOXIN_1"/>
    <property type="match status" value="2"/>
</dbReference>
<evidence type="ECO:0000256" key="10">
    <source>
        <dbReference type="ARBA" id="ARBA00023284"/>
    </source>
</evidence>
<evidence type="ECO:0000256" key="6">
    <source>
        <dbReference type="ARBA" id="ARBA00022737"/>
    </source>
</evidence>
<dbReference type="PANTHER" id="PTHR18929">
    <property type="entry name" value="PROTEIN DISULFIDE ISOMERASE"/>
    <property type="match status" value="1"/>
</dbReference>
<dbReference type="Pfam" id="PF13848">
    <property type="entry name" value="Thioredoxin_6"/>
    <property type="match status" value="1"/>
</dbReference>
<keyword evidence="8 11" id="KW-1015">Disulfide bond</keyword>
<evidence type="ECO:0000313" key="15">
    <source>
        <dbReference type="EMBL" id="PWA43260.1"/>
    </source>
</evidence>
<dbReference type="CDD" id="cd02982">
    <property type="entry name" value="PDI_b'_family"/>
    <property type="match status" value="1"/>
</dbReference>
<dbReference type="InterPro" id="IPR005792">
    <property type="entry name" value="Prot_disulphide_isomerase"/>
</dbReference>
<comment type="similarity">
    <text evidence="3 12">Belongs to the protein disulfide isomerase family.</text>
</comment>
<dbReference type="OrthoDB" id="427280at2759"/>
<protein>
    <recommendedName>
        <fullName evidence="4 13">Protein disulfide-isomerase</fullName>
        <ecNumber evidence="4 13">5.3.4.1</ecNumber>
    </recommendedName>
</protein>
<evidence type="ECO:0000313" key="16">
    <source>
        <dbReference type="Proteomes" id="UP000245207"/>
    </source>
</evidence>
<feature type="disulfide bond" description="Redox-active" evidence="11">
    <location>
        <begin position="414"/>
        <end position="417"/>
    </location>
</feature>
<accession>A0A2U1L2R7</accession>
<dbReference type="Gene3D" id="3.40.30.10">
    <property type="entry name" value="Glutaredoxin"/>
    <property type="match status" value="4"/>
</dbReference>
<keyword evidence="7" id="KW-0256">Endoplasmic reticulum</keyword>
<sequence>MKQKTMAYSKIHNLLFLYVLVIFSSSLSIAYGSENIEKEYVLTLDHSNFTEIVSKHNFIVVEFYAPWCGHCKNLAPEYEKAASVLSSHDPAIVLAKVDADAEENKELAKKYEVQGFPTIKIMRNGGEKIQEFNGPRDADGIVTYLKKQVGPASVEIKTSEDVKSLIDDKKLFIVGIFPELKGEDFVKFWTLAEKLRSDYDFGHTTNAKLIPRGDSSVTKSTLRLLKPFDELFVDFQKFEVEDMEKFIDEASTPLVTLFDQKDPNNQPFVSKYFDSSDSKVMLFVDYSHEQSDKFKSVYHEVASQYKGKGLVFLIGHVPDSQGALQFFGLKEEQTPVIIVQDTEGLKFINQNVQADHIASWLKDYIDGKLKPFIKSEDVPETNDEPVKVVVSKSLRDMVLDSKKNVLLEIYAPWCGHCKKLAPILDEVAVSFEKDSDVVIAKLDGTQNDIPSDTFDVKGYPTLYFKSSNGKYMPYDGDRTKEAIIEFIQKNRDATIESAPESVKDEL</sequence>
<feature type="chain" id="PRO_5015369683" description="Protein disulfide-isomerase" evidence="13">
    <location>
        <begin position="33"/>
        <end position="506"/>
    </location>
</feature>
<proteinExistence type="inferred from homology"/>
<name>A0A2U1L2R7_ARTAN</name>
<dbReference type="GO" id="GO:0003756">
    <property type="term" value="F:protein disulfide isomerase activity"/>
    <property type="evidence" value="ECO:0007669"/>
    <property type="project" value="UniProtKB-EC"/>
</dbReference>
<evidence type="ECO:0000256" key="11">
    <source>
        <dbReference type="PIRSR" id="PIRSR605792-51"/>
    </source>
</evidence>
<evidence type="ECO:0000256" key="5">
    <source>
        <dbReference type="ARBA" id="ARBA00022729"/>
    </source>
</evidence>
<dbReference type="GO" id="GO:0005788">
    <property type="term" value="C:endoplasmic reticulum lumen"/>
    <property type="evidence" value="ECO:0007669"/>
    <property type="project" value="UniProtKB-SubCell"/>
</dbReference>
<evidence type="ECO:0000256" key="1">
    <source>
        <dbReference type="ARBA" id="ARBA00001182"/>
    </source>
</evidence>
<feature type="signal peptide" evidence="13">
    <location>
        <begin position="1"/>
        <end position="32"/>
    </location>
</feature>